<dbReference type="GO" id="GO:0045292">
    <property type="term" value="P:mRNA cis splicing, via spliceosome"/>
    <property type="evidence" value="ECO:0007669"/>
    <property type="project" value="TreeGrafter"/>
</dbReference>
<dbReference type="AlphaFoldDB" id="A0A3P6UZI8"/>
<organism evidence="4 5">
    <name type="scientific">Cylicostephanus goldi</name>
    <name type="common">Nematode worm</name>
    <dbReference type="NCBI Taxonomy" id="71465"/>
    <lineage>
        <taxon>Eukaryota</taxon>
        <taxon>Metazoa</taxon>
        <taxon>Ecdysozoa</taxon>
        <taxon>Nematoda</taxon>
        <taxon>Chromadorea</taxon>
        <taxon>Rhabditida</taxon>
        <taxon>Rhabditina</taxon>
        <taxon>Rhabditomorpha</taxon>
        <taxon>Strongyloidea</taxon>
        <taxon>Strongylidae</taxon>
        <taxon>Cylicostephanus</taxon>
    </lineage>
</organism>
<dbReference type="PANTHER" id="PTHR14152:SF5">
    <property type="entry name" value="U4_U6.U5 TRI-SNRNP-ASSOCIATED PROTEIN 1"/>
    <property type="match status" value="1"/>
</dbReference>
<evidence type="ECO:0000256" key="1">
    <source>
        <dbReference type="ARBA" id="ARBA00004123"/>
    </source>
</evidence>
<dbReference type="GO" id="GO:0046540">
    <property type="term" value="C:U4/U6 x U5 tri-snRNP complex"/>
    <property type="evidence" value="ECO:0007669"/>
    <property type="project" value="TreeGrafter"/>
</dbReference>
<dbReference type="Pfam" id="PF03343">
    <property type="entry name" value="SART-1"/>
    <property type="match status" value="1"/>
</dbReference>
<protein>
    <submittedName>
        <fullName evidence="4">Uncharacterized protein</fullName>
    </submittedName>
</protein>
<dbReference type="InterPro" id="IPR005011">
    <property type="entry name" value="SNU66/SART1"/>
</dbReference>
<accession>A0A3P6UZI8</accession>
<comment type="subcellular location">
    <subcellularLocation>
        <location evidence="1">Nucleus</location>
    </subcellularLocation>
</comment>
<dbReference type="EMBL" id="UYRV01029078">
    <property type="protein sequence ID" value="VDK83071.1"/>
    <property type="molecule type" value="Genomic_DNA"/>
</dbReference>
<dbReference type="GO" id="GO:0000481">
    <property type="term" value="P:maturation of 5S rRNA"/>
    <property type="evidence" value="ECO:0007669"/>
    <property type="project" value="TreeGrafter"/>
</dbReference>
<reference evidence="4 5" key="1">
    <citation type="submission" date="2018-11" db="EMBL/GenBank/DDBJ databases">
        <authorList>
            <consortium name="Pathogen Informatics"/>
        </authorList>
    </citation>
    <scope>NUCLEOTIDE SEQUENCE [LARGE SCALE GENOMIC DNA]</scope>
</reference>
<dbReference type="OrthoDB" id="5583at2759"/>
<dbReference type="PANTHER" id="PTHR14152">
    <property type="entry name" value="SQUAMOUS CELL CARCINOMA ANTIGEN RECOGNISED BY CYTOTOXIC T LYMPHOCYTES"/>
    <property type="match status" value="1"/>
</dbReference>
<name>A0A3P6UZI8_CYLGO</name>
<proteinExistence type="inferred from homology"/>
<dbReference type="Proteomes" id="UP000271889">
    <property type="component" value="Unassembled WGS sequence"/>
</dbReference>
<evidence type="ECO:0000313" key="4">
    <source>
        <dbReference type="EMBL" id="VDK83071.1"/>
    </source>
</evidence>
<comment type="similarity">
    <text evidence="2">Belongs to the SNU66/SART1 family.</text>
</comment>
<evidence type="ECO:0000313" key="5">
    <source>
        <dbReference type="Proteomes" id="UP000271889"/>
    </source>
</evidence>
<sequence length="179" mass="20528">MLDEMDEEFGVNTIIADEKAKQVKKRNVKSSGTGGLVVGHSKEAFAGFKDHILVLEDKGVLDEGEEVLVDPNLKDSERYARNVELKKRKELMKGFDDVDEFGNPKSYGVLPKYDEELEGIKKEKFRLDERGGYDLEKDERDNRMRKELEIAGKTLVSLDMDKFQVGSEFYTKVDSFFFV</sequence>
<keyword evidence="3" id="KW-0539">Nucleus</keyword>
<evidence type="ECO:0000256" key="2">
    <source>
        <dbReference type="ARBA" id="ARBA00006076"/>
    </source>
</evidence>
<keyword evidence="5" id="KW-1185">Reference proteome</keyword>
<gene>
    <name evidence="4" type="ORF">CGOC_LOCUS8077</name>
</gene>
<evidence type="ECO:0000256" key="3">
    <source>
        <dbReference type="ARBA" id="ARBA00023242"/>
    </source>
</evidence>